<organism evidence="2 3">
    <name type="scientific">Suillus subaureus</name>
    <dbReference type="NCBI Taxonomy" id="48587"/>
    <lineage>
        <taxon>Eukaryota</taxon>
        <taxon>Fungi</taxon>
        <taxon>Dikarya</taxon>
        <taxon>Basidiomycota</taxon>
        <taxon>Agaricomycotina</taxon>
        <taxon>Agaricomycetes</taxon>
        <taxon>Agaricomycetidae</taxon>
        <taxon>Boletales</taxon>
        <taxon>Suillineae</taxon>
        <taxon>Suillaceae</taxon>
        <taxon>Suillus</taxon>
    </lineage>
</organism>
<dbReference type="AlphaFoldDB" id="A0A9P7EIR9"/>
<gene>
    <name evidence="2" type="ORF">BJ212DRAFT_805536</name>
</gene>
<dbReference type="EMBL" id="JABBWG010000005">
    <property type="protein sequence ID" value="KAG1822482.1"/>
    <property type="molecule type" value="Genomic_DNA"/>
</dbReference>
<evidence type="ECO:0000313" key="3">
    <source>
        <dbReference type="Proteomes" id="UP000807769"/>
    </source>
</evidence>
<feature type="region of interest" description="Disordered" evidence="1">
    <location>
        <begin position="208"/>
        <end position="263"/>
    </location>
</feature>
<evidence type="ECO:0000313" key="2">
    <source>
        <dbReference type="EMBL" id="KAG1822482.1"/>
    </source>
</evidence>
<dbReference type="RefSeq" id="XP_041196888.1">
    <property type="nucleotide sequence ID" value="XM_041344103.1"/>
</dbReference>
<accession>A0A9P7EIR9</accession>
<reference evidence="2" key="1">
    <citation type="journal article" date="2020" name="New Phytol.">
        <title>Comparative genomics reveals dynamic genome evolution in host specialist ectomycorrhizal fungi.</title>
        <authorList>
            <person name="Lofgren L.A."/>
            <person name="Nguyen N.H."/>
            <person name="Vilgalys R."/>
            <person name="Ruytinx J."/>
            <person name="Liao H.L."/>
            <person name="Branco S."/>
            <person name="Kuo A."/>
            <person name="LaButti K."/>
            <person name="Lipzen A."/>
            <person name="Andreopoulos W."/>
            <person name="Pangilinan J."/>
            <person name="Riley R."/>
            <person name="Hundley H."/>
            <person name="Na H."/>
            <person name="Barry K."/>
            <person name="Grigoriev I.V."/>
            <person name="Stajich J.E."/>
            <person name="Kennedy P.G."/>
        </authorList>
    </citation>
    <scope>NUCLEOTIDE SEQUENCE</scope>
    <source>
        <strain evidence="2">MN1</strain>
    </source>
</reference>
<dbReference type="GeneID" id="64638119"/>
<proteinExistence type="predicted"/>
<dbReference type="OrthoDB" id="2690563at2759"/>
<protein>
    <submittedName>
        <fullName evidence="2">Uncharacterized protein</fullName>
    </submittedName>
</protein>
<evidence type="ECO:0000256" key="1">
    <source>
        <dbReference type="SAM" id="MobiDB-lite"/>
    </source>
</evidence>
<comment type="caution">
    <text evidence="2">The sequence shown here is derived from an EMBL/GenBank/DDBJ whole genome shotgun (WGS) entry which is preliminary data.</text>
</comment>
<sequence>MEAYDDSCPTGGAHPHSSANALLTRLASLFHRFQPDNAETNELPQPPTLSRLHPCVLFAHLSSLIHGSPPENDATNEPTTPSRLDLHTLLARLSSLLPQSRPNSNEETESHPTTSLGSRPDALIDILSSLFRSQPHINEEIELLQRASCPHVVDVAPMRDREVLFVAARSLPTQPNGTIPGARPAYPLLVRLLAHLVLFLCCASPQHADGNAQPTQQQQGQSQGPVQTQASSLRQTQPAASSTSTTPAASGIHTATPVTATAQPRPLPLRARFILFLCCASHPHADGH</sequence>
<keyword evidence="3" id="KW-1185">Reference proteome</keyword>
<name>A0A9P7EIR9_9AGAM</name>
<dbReference type="Proteomes" id="UP000807769">
    <property type="component" value="Unassembled WGS sequence"/>
</dbReference>
<feature type="region of interest" description="Disordered" evidence="1">
    <location>
        <begin position="97"/>
        <end position="119"/>
    </location>
</feature>
<feature type="compositionally biased region" description="Low complexity" evidence="1">
    <location>
        <begin position="213"/>
        <end position="250"/>
    </location>
</feature>